<evidence type="ECO:0000256" key="4">
    <source>
        <dbReference type="ARBA" id="ARBA00022723"/>
    </source>
</evidence>
<dbReference type="PANTHER" id="PTHR11474:SF76">
    <property type="entry name" value="SHKT DOMAIN-CONTAINING PROTEIN"/>
    <property type="match status" value="1"/>
</dbReference>
<comment type="cofactor">
    <cofactor evidence="1">
        <name>Cu(2+)</name>
        <dbReference type="ChEBI" id="CHEBI:29036"/>
    </cofactor>
</comment>
<keyword evidence="8" id="KW-0470">Melanin biosynthesis</keyword>
<dbReference type="OrthoDB" id="6132182at2759"/>
<reference evidence="13 14" key="1">
    <citation type="journal article" date="2018" name="Sci. Rep.">
        <title>Comparative genomics provides insights into the lifestyle and reveals functional heterogeneity of dark septate endophytic fungi.</title>
        <authorList>
            <person name="Knapp D.G."/>
            <person name="Nemeth J.B."/>
            <person name="Barry K."/>
            <person name="Hainaut M."/>
            <person name="Henrissat B."/>
            <person name="Johnson J."/>
            <person name="Kuo A."/>
            <person name="Lim J.H.P."/>
            <person name="Lipzen A."/>
            <person name="Nolan M."/>
            <person name="Ohm R.A."/>
            <person name="Tamas L."/>
            <person name="Grigoriev I.V."/>
            <person name="Spatafora J.W."/>
            <person name="Nagy L.G."/>
            <person name="Kovacs G.M."/>
        </authorList>
    </citation>
    <scope>NUCLEOTIDE SEQUENCE [LARGE SCALE GENOMIC DNA]</scope>
    <source>
        <strain evidence="13 14">DSE2036</strain>
    </source>
</reference>
<comment type="catalytic activity">
    <reaction evidence="10">
        <text>L-tyrosine + O2 = L-dopaquinone + H2O</text>
        <dbReference type="Rhea" id="RHEA:18117"/>
        <dbReference type="ChEBI" id="CHEBI:15377"/>
        <dbReference type="ChEBI" id="CHEBI:15379"/>
        <dbReference type="ChEBI" id="CHEBI:57924"/>
        <dbReference type="ChEBI" id="CHEBI:58315"/>
        <dbReference type="EC" id="1.14.18.1"/>
    </reaction>
</comment>
<evidence type="ECO:0000256" key="1">
    <source>
        <dbReference type="ARBA" id="ARBA00001973"/>
    </source>
</evidence>
<evidence type="ECO:0000256" key="10">
    <source>
        <dbReference type="ARBA" id="ARBA00048881"/>
    </source>
</evidence>
<gene>
    <name evidence="13" type="ORF">DM02DRAFT_691294</name>
</gene>
<dbReference type="InterPro" id="IPR041640">
    <property type="entry name" value="Tyrosinase_C"/>
</dbReference>
<dbReference type="PROSITE" id="PS00498">
    <property type="entry name" value="TYROSINASE_2"/>
    <property type="match status" value="1"/>
</dbReference>
<evidence type="ECO:0000256" key="3">
    <source>
        <dbReference type="ARBA" id="ARBA00011906"/>
    </source>
</evidence>
<dbReference type="EMBL" id="KZ805506">
    <property type="protein sequence ID" value="PVH95145.1"/>
    <property type="molecule type" value="Genomic_DNA"/>
</dbReference>
<proteinExistence type="inferred from homology"/>
<dbReference type="PANTHER" id="PTHR11474">
    <property type="entry name" value="TYROSINASE FAMILY MEMBER"/>
    <property type="match status" value="1"/>
</dbReference>
<keyword evidence="11" id="KW-0732">Signal</keyword>
<name>A0A2V1DAS1_9PLEO</name>
<evidence type="ECO:0000259" key="12">
    <source>
        <dbReference type="PROSITE" id="PS00498"/>
    </source>
</evidence>
<dbReference type="AlphaFoldDB" id="A0A2V1DAS1"/>
<feature type="chain" id="PRO_5016037001" description="tyrosinase" evidence="11">
    <location>
        <begin position="24"/>
        <end position="598"/>
    </location>
</feature>
<keyword evidence="6" id="KW-0186">Copper</keyword>
<dbReference type="InterPro" id="IPR008922">
    <property type="entry name" value="Di-copper_centre_dom_sf"/>
</dbReference>
<protein>
    <recommendedName>
        <fullName evidence="3">tyrosinase</fullName>
        <ecNumber evidence="3">1.14.18.1</ecNumber>
    </recommendedName>
</protein>
<evidence type="ECO:0000256" key="7">
    <source>
        <dbReference type="ARBA" id="ARBA00023033"/>
    </source>
</evidence>
<dbReference type="PRINTS" id="PR00092">
    <property type="entry name" value="TYROSINASE"/>
</dbReference>
<comment type="similarity">
    <text evidence="2">Belongs to the tyrosinase family.</text>
</comment>
<keyword evidence="4" id="KW-0479">Metal-binding</keyword>
<evidence type="ECO:0000256" key="11">
    <source>
        <dbReference type="SAM" id="SignalP"/>
    </source>
</evidence>
<accession>A0A2V1DAS1</accession>
<dbReference type="SUPFAM" id="SSF48056">
    <property type="entry name" value="Di-copper centre-containing domain"/>
    <property type="match status" value="1"/>
</dbReference>
<dbReference type="EC" id="1.14.18.1" evidence="3"/>
<evidence type="ECO:0000256" key="6">
    <source>
        <dbReference type="ARBA" id="ARBA00023008"/>
    </source>
</evidence>
<dbReference type="STRING" id="97972.A0A2V1DAS1"/>
<dbReference type="Gene3D" id="1.10.1280.10">
    <property type="entry name" value="Di-copper center containing domain from catechol oxidase"/>
    <property type="match status" value="1"/>
</dbReference>
<keyword evidence="14" id="KW-1185">Reference proteome</keyword>
<evidence type="ECO:0000313" key="13">
    <source>
        <dbReference type="EMBL" id="PVH95145.1"/>
    </source>
</evidence>
<sequence>MVGFQSFGAFAAVASSITSISLASPLVSESAAANSIQKRQNDFFVVHPIEDGGAQPRLNIRDLAGKSENKELWALYILAIKRLQAVDQKEKLSYYQVAGIHGQPWIPWDGVPSWTDEPRWGYCPHNGNLFATWHRPYVMLYEQLLYEHVKAIVGEISDATTKARYQEIAKTFRVPYWDWAQKLPAGETNILPGVIINPTVSITFPNGTAATVSNPLSSYRFHPLQPEDFPVPENFVAPYDHWEQIIHYPDDRTSTNPNDNLTGLHQTLNNNLGFARDGIYKLFTNYLPFNLFSNQGPGSDVNIGNLETVHGSIHDSFRDGHLQFPLTAAFDPIFYLHHANVDRQIAIWQAIYPDTFVEPVRAVRQSTFTLDAFAEDPVGATTPLHPFHKNKKGDFWTSNDVRQISTLGYTYPELADTPSNDTLKARVKALYEDTRTRTLTRRQNDAAEKTSRNYNVRISQPDGFATYLFLGEAGPDPDSWRAESLFAGSFSTKFNIITDQDREEIKNNPVKGVVPITSSLVKALDAGTLQNADETAVVSYLKNNLKWRVQTTDDEEISPSQVPNFNISIFSHKETVPTSAGEFPKILETKEYPDITGA</sequence>
<keyword evidence="5" id="KW-0560">Oxidoreductase</keyword>
<evidence type="ECO:0000256" key="9">
    <source>
        <dbReference type="ARBA" id="ARBA00048233"/>
    </source>
</evidence>
<dbReference type="Proteomes" id="UP000244855">
    <property type="component" value="Unassembled WGS sequence"/>
</dbReference>
<dbReference type="GO" id="GO:0004503">
    <property type="term" value="F:tyrosinase activity"/>
    <property type="evidence" value="ECO:0007669"/>
    <property type="project" value="UniProtKB-EC"/>
</dbReference>
<dbReference type="InterPro" id="IPR050316">
    <property type="entry name" value="Tyrosinase/Hemocyanin"/>
</dbReference>
<dbReference type="InterPro" id="IPR002227">
    <property type="entry name" value="Tyrosinase_Cu-bd"/>
</dbReference>
<evidence type="ECO:0000256" key="8">
    <source>
        <dbReference type="ARBA" id="ARBA00023101"/>
    </source>
</evidence>
<dbReference type="GO" id="GO:0042438">
    <property type="term" value="P:melanin biosynthetic process"/>
    <property type="evidence" value="ECO:0007669"/>
    <property type="project" value="UniProtKB-KW"/>
</dbReference>
<feature type="domain" description="Tyrosinase copper-binding" evidence="12">
    <location>
        <begin position="331"/>
        <end position="342"/>
    </location>
</feature>
<dbReference type="GO" id="GO:0046872">
    <property type="term" value="F:metal ion binding"/>
    <property type="evidence" value="ECO:0007669"/>
    <property type="project" value="UniProtKB-KW"/>
</dbReference>
<evidence type="ECO:0000313" key="14">
    <source>
        <dbReference type="Proteomes" id="UP000244855"/>
    </source>
</evidence>
<keyword evidence="7" id="KW-0503">Monooxygenase</keyword>
<dbReference type="Pfam" id="PF18132">
    <property type="entry name" value="Tyrosinase_C"/>
    <property type="match status" value="1"/>
</dbReference>
<feature type="signal peptide" evidence="11">
    <location>
        <begin position="1"/>
        <end position="23"/>
    </location>
</feature>
<dbReference type="Pfam" id="PF00264">
    <property type="entry name" value="Tyrosinase"/>
    <property type="match status" value="1"/>
</dbReference>
<evidence type="ECO:0000256" key="5">
    <source>
        <dbReference type="ARBA" id="ARBA00023002"/>
    </source>
</evidence>
<evidence type="ECO:0000256" key="2">
    <source>
        <dbReference type="ARBA" id="ARBA00009928"/>
    </source>
</evidence>
<comment type="catalytic activity">
    <reaction evidence="9">
        <text>2 L-dopa + O2 = 2 L-dopaquinone + 2 H2O</text>
        <dbReference type="Rhea" id="RHEA:34287"/>
        <dbReference type="ChEBI" id="CHEBI:15377"/>
        <dbReference type="ChEBI" id="CHEBI:15379"/>
        <dbReference type="ChEBI" id="CHEBI:57504"/>
        <dbReference type="ChEBI" id="CHEBI:57924"/>
        <dbReference type="EC" id="1.14.18.1"/>
    </reaction>
</comment>
<organism evidence="13 14">
    <name type="scientific">Periconia macrospinosa</name>
    <dbReference type="NCBI Taxonomy" id="97972"/>
    <lineage>
        <taxon>Eukaryota</taxon>
        <taxon>Fungi</taxon>
        <taxon>Dikarya</taxon>
        <taxon>Ascomycota</taxon>
        <taxon>Pezizomycotina</taxon>
        <taxon>Dothideomycetes</taxon>
        <taxon>Pleosporomycetidae</taxon>
        <taxon>Pleosporales</taxon>
        <taxon>Massarineae</taxon>
        <taxon>Periconiaceae</taxon>
        <taxon>Periconia</taxon>
    </lineage>
</organism>